<dbReference type="SUPFAM" id="SSF55347">
    <property type="entry name" value="Glyceraldehyde-3-phosphate dehydrogenase-like, C-terminal domain"/>
    <property type="match status" value="1"/>
</dbReference>
<evidence type="ECO:0000313" key="7">
    <source>
        <dbReference type="Proteomes" id="UP000295601"/>
    </source>
</evidence>
<dbReference type="GO" id="GO:0000166">
    <property type="term" value="F:nucleotide binding"/>
    <property type="evidence" value="ECO:0007669"/>
    <property type="project" value="InterPro"/>
</dbReference>
<keyword evidence="2" id="KW-0560">Oxidoreductase</keyword>
<dbReference type="AlphaFoldDB" id="A0A4R6S254"/>
<sequence length="340" mass="37085">MSAPLRIGLLGASRIAELAIIEASRDTGDVRAAVAARDPERARVFASKHDFESSHADYEALIADESLDLLYIGLPNGLHAEWTVKALRAGRSVLVEKPFAANLGEFDVVAAELERATGWAWEAFHYADHPLMSRLLDVVRSGEIGELREVQVAMLMPSPPATDPRWNFELAGGTMMDLGCYAVNALLVLADALALPVSLATATGVPHEPDARLDASIAAELRLGDVPATLRASMVSAEWEFSFRVIGERGEVRSPNFVKPQEDDRLLVTVGSETREERTGTISSYAYQLRRIREALHAGERSAAELDRSRRTMELIDAIYTLSGFPLRPGSKELHDAATA</sequence>
<dbReference type="Proteomes" id="UP000295601">
    <property type="component" value="Unassembled WGS sequence"/>
</dbReference>
<comment type="caution">
    <text evidence="6">The sequence shown here is derived from an EMBL/GenBank/DDBJ whole genome shotgun (WGS) entry which is preliminary data.</text>
</comment>
<dbReference type="PANTHER" id="PTHR22604:SF105">
    <property type="entry name" value="TRANS-1,2-DIHYDROBENZENE-1,2-DIOL DEHYDROGENASE"/>
    <property type="match status" value="1"/>
</dbReference>
<evidence type="ECO:0000313" key="6">
    <source>
        <dbReference type="EMBL" id="TDP93314.1"/>
    </source>
</evidence>
<feature type="domain" description="GFO/IDH/MocA-like oxidoreductase" evidence="5">
    <location>
        <begin position="135"/>
        <end position="252"/>
    </location>
</feature>
<accession>A0A4R6S254</accession>
<feature type="domain" description="Gfo/Idh/MocA-like oxidoreductase N-terminal" evidence="4">
    <location>
        <begin position="5"/>
        <end position="116"/>
    </location>
</feature>
<dbReference type="Gene3D" id="3.30.360.10">
    <property type="entry name" value="Dihydrodipicolinate Reductase, domain 2"/>
    <property type="match status" value="1"/>
</dbReference>
<keyword evidence="3" id="KW-0520">NAD</keyword>
<evidence type="ECO:0000256" key="3">
    <source>
        <dbReference type="ARBA" id="ARBA00023027"/>
    </source>
</evidence>
<evidence type="ECO:0000259" key="5">
    <source>
        <dbReference type="Pfam" id="PF22725"/>
    </source>
</evidence>
<dbReference type="InterPro" id="IPR036291">
    <property type="entry name" value="NAD(P)-bd_dom_sf"/>
</dbReference>
<dbReference type="EMBL" id="SNYA01000003">
    <property type="protein sequence ID" value="TDP93314.1"/>
    <property type="molecule type" value="Genomic_DNA"/>
</dbReference>
<dbReference type="SUPFAM" id="SSF51735">
    <property type="entry name" value="NAD(P)-binding Rossmann-fold domains"/>
    <property type="match status" value="1"/>
</dbReference>
<dbReference type="Pfam" id="PF22725">
    <property type="entry name" value="GFO_IDH_MocA_C3"/>
    <property type="match status" value="1"/>
</dbReference>
<name>A0A4R6S254_9MICO</name>
<keyword evidence="7" id="KW-1185">Reference proteome</keyword>
<dbReference type="InterPro" id="IPR055170">
    <property type="entry name" value="GFO_IDH_MocA-like_dom"/>
</dbReference>
<protein>
    <submittedName>
        <fullName evidence="6">Putative dehydrogenase</fullName>
    </submittedName>
</protein>
<gene>
    <name evidence="6" type="ORF">EDF62_1293</name>
</gene>
<reference evidence="6 7" key="1">
    <citation type="submission" date="2019-03" db="EMBL/GenBank/DDBJ databases">
        <title>Genomic analyses of the natural microbiome of Caenorhabditis elegans.</title>
        <authorList>
            <person name="Samuel B."/>
        </authorList>
    </citation>
    <scope>NUCLEOTIDE SEQUENCE [LARGE SCALE GENOMIC DNA]</scope>
    <source>
        <strain evidence="6 7">JUb18</strain>
    </source>
</reference>
<organism evidence="6 7">
    <name type="scientific">Leucobacter luti</name>
    <dbReference type="NCBI Taxonomy" id="340320"/>
    <lineage>
        <taxon>Bacteria</taxon>
        <taxon>Bacillati</taxon>
        <taxon>Actinomycetota</taxon>
        <taxon>Actinomycetes</taxon>
        <taxon>Micrococcales</taxon>
        <taxon>Microbacteriaceae</taxon>
        <taxon>Leucobacter</taxon>
    </lineage>
</organism>
<dbReference type="InterPro" id="IPR050984">
    <property type="entry name" value="Gfo/Idh/MocA_domain"/>
</dbReference>
<dbReference type="Gene3D" id="3.40.50.720">
    <property type="entry name" value="NAD(P)-binding Rossmann-like Domain"/>
    <property type="match status" value="1"/>
</dbReference>
<dbReference type="OrthoDB" id="9815825at2"/>
<dbReference type="RefSeq" id="WP_133616373.1">
    <property type="nucleotide sequence ID" value="NZ_SNYA01000003.1"/>
</dbReference>
<evidence type="ECO:0000256" key="2">
    <source>
        <dbReference type="ARBA" id="ARBA00023002"/>
    </source>
</evidence>
<dbReference type="PANTHER" id="PTHR22604">
    <property type="entry name" value="OXIDOREDUCTASES"/>
    <property type="match status" value="1"/>
</dbReference>
<dbReference type="Pfam" id="PF01408">
    <property type="entry name" value="GFO_IDH_MocA"/>
    <property type="match status" value="1"/>
</dbReference>
<comment type="similarity">
    <text evidence="1">Belongs to the Gfo/Idh/MocA family.</text>
</comment>
<dbReference type="GO" id="GO:0016491">
    <property type="term" value="F:oxidoreductase activity"/>
    <property type="evidence" value="ECO:0007669"/>
    <property type="project" value="UniProtKB-KW"/>
</dbReference>
<proteinExistence type="inferred from homology"/>
<dbReference type="InterPro" id="IPR000683">
    <property type="entry name" value="Gfo/Idh/MocA-like_OxRdtase_N"/>
</dbReference>
<evidence type="ECO:0000256" key="1">
    <source>
        <dbReference type="ARBA" id="ARBA00010928"/>
    </source>
</evidence>
<evidence type="ECO:0000259" key="4">
    <source>
        <dbReference type="Pfam" id="PF01408"/>
    </source>
</evidence>